<comment type="subcellular location">
    <subcellularLocation>
        <location evidence="1">Membrane</location>
        <topology evidence="1">Single-pass membrane protein</topology>
    </subcellularLocation>
</comment>
<dbReference type="InterPro" id="IPR032872">
    <property type="entry name" value="WAK_assoc_C"/>
</dbReference>
<evidence type="ECO:0000256" key="8">
    <source>
        <dbReference type="ARBA" id="ARBA00048679"/>
    </source>
</evidence>
<keyword evidence="10" id="KW-0472">Membrane</keyword>
<accession>A0AAW2WY62</accession>
<dbReference type="PROSITE" id="PS50011">
    <property type="entry name" value="PROTEIN_KINASE_DOM"/>
    <property type="match status" value="1"/>
</dbReference>
<dbReference type="GO" id="GO:0030247">
    <property type="term" value="F:polysaccharide binding"/>
    <property type="evidence" value="ECO:0007669"/>
    <property type="project" value="InterPro"/>
</dbReference>
<dbReference type="PANTHER" id="PTHR46008:SF2">
    <property type="entry name" value="LEAF RUST 10 DISEASE-RESISTANCE LOCUS RECEPTOR-LIKE PROTEIN KINASE-LIKE 1.4"/>
    <property type="match status" value="1"/>
</dbReference>
<evidence type="ECO:0000256" key="6">
    <source>
        <dbReference type="ARBA" id="ARBA00023180"/>
    </source>
</evidence>
<proteinExistence type="predicted"/>
<dbReference type="Pfam" id="PF13947">
    <property type="entry name" value="GUB_WAK_bind"/>
    <property type="match status" value="1"/>
</dbReference>
<evidence type="ECO:0000256" key="2">
    <source>
        <dbReference type="ARBA" id="ARBA00012513"/>
    </source>
</evidence>
<feature type="chain" id="PRO_5043699792" description="non-specific serine/threonine protein kinase" evidence="11">
    <location>
        <begin position="30"/>
        <end position="354"/>
    </location>
</feature>
<feature type="transmembrane region" description="Helical" evidence="10">
    <location>
        <begin position="256"/>
        <end position="275"/>
    </location>
</feature>
<dbReference type="GO" id="GO:0016020">
    <property type="term" value="C:membrane"/>
    <property type="evidence" value="ECO:0007669"/>
    <property type="project" value="UniProtKB-SubCell"/>
</dbReference>
<gene>
    <name evidence="13" type="ORF">Slati_1813300</name>
</gene>
<dbReference type="InterPro" id="IPR000719">
    <property type="entry name" value="Prot_kinase_dom"/>
</dbReference>
<evidence type="ECO:0000256" key="4">
    <source>
        <dbReference type="ARBA" id="ARBA00022741"/>
    </source>
</evidence>
<feature type="binding site" evidence="9">
    <location>
        <position position="342"/>
    </location>
    <ligand>
        <name>ATP</name>
        <dbReference type="ChEBI" id="CHEBI:30616"/>
    </ligand>
</feature>
<evidence type="ECO:0000256" key="5">
    <source>
        <dbReference type="ARBA" id="ARBA00022840"/>
    </source>
</evidence>
<keyword evidence="3 11" id="KW-0732">Signal</keyword>
<evidence type="ECO:0000256" key="3">
    <source>
        <dbReference type="ARBA" id="ARBA00022729"/>
    </source>
</evidence>
<evidence type="ECO:0000313" key="13">
    <source>
        <dbReference type="EMBL" id="KAL0446854.1"/>
    </source>
</evidence>
<evidence type="ECO:0000259" key="12">
    <source>
        <dbReference type="PROSITE" id="PS50011"/>
    </source>
</evidence>
<dbReference type="EC" id="2.7.11.1" evidence="2"/>
<keyword evidence="6" id="KW-0325">Glycoprotein</keyword>
<dbReference type="InterPro" id="IPR025287">
    <property type="entry name" value="WAK_GUB"/>
</dbReference>
<dbReference type="PROSITE" id="PS00107">
    <property type="entry name" value="PROTEIN_KINASE_ATP"/>
    <property type="match status" value="1"/>
</dbReference>
<dbReference type="InterPro" id="IPR011009">
    <property type="entry name" value="Kinase-like_dom_sf"/>
</dbReference>
<evidence type="ECO:0000256" key="10">
    <source>
        <dbReference type="SAM" id="Phobius"/>
    </source>
</evidence>
<comment type="caution">
    <text evidence="13">The sequence shown here is derived from an EMBL/GenBank/DDBJ whole genome shotgun (WGS) entry which is preliminary data.</text>
</comment>
<protein>
    <recommendedName>
        <fullName evidence="2">non-specific serine/threonine protein kinase</fullName>
        <ecNumber evidence="2">2.7.11.1</ecNumber>
    </recommendedName>
</protein>
<keyword evidence="4 9" id="KW-0547">Nucleotide-binding</keyword>
<evidence type="ECO:0000256" key="7">
    <source>
        <dbReference type="ARBA" id="ARBA00047899"/>
    </source>
</evidence>
<dbReference type="GO" id="GO:0004674">
    <property type="term" value="F:protein serine/threonine kinase activity"/>
    <property type="evidence" value="ECO:0007669"/>
    <property type="project" value="UniProtKB-EC"/>
</dbReference>
<evidence type="ECO:0000256" key="11">
    <source>
        <dbReference type="SAM" id="SignalP"/>
    </source>
</evidence>
<keyword evidence="10" id="KW-0812">Transmembrane</keyword>
<evidence type="ECO:0000256" key="9">
    <source>
        <dbReference type="PROSITE-ProRule" id="PRU10141"/>
    </source>
</evidence>
<dbReference type="Pfam" id="PF14380">
    <property type="entry name" value="WAK_assoc"/>
    <property type="match status" value="1"/>
</dbReference>
<dbReference type="AlphaFoldDB" id="A0AAW2WY62"/>
<dbReference type="SUPFAM" id="SSF56112">
    <property type="entry name" value="Protein kinase-like (PK-like)"/>
    <property type="match status" value="1"/>
</dbReference>
<evidence type="ECO:0000256" key="1">
    <source>
        <dbReference type="ARBA" id="ARBA00004167"/>
    </source>
</evidence>
<comment type="catalytic activity">
    <reaction evidence="8">
        <text>L-seryl-[protein] + ATP = O-phospho-L-seryl-[protein] + ADP + H(+)</text>
        <dbReference type="Rhea" id="RHEA:17989"/>
        <dbReference type="Rhea" id="RHEA-COMP:9863"/>
        <dbReference type="Rhea" id="RHEA-COMP:11604"/>
        <dbReference type="ChEBI" id="CHEBI:15378"/>
        <dbReference type="ChEBI" id="CHEBI:29999"/>
        <dbReference type="ChEBI" id="CHEBI:30616"/>
        <dbReference type="ChEBI" id="CHEBI:83421"/>
        <dbReference type="ChEBI" id="CHEBI:456216"/>
        <dbReference type="EC" id="2.7.11.1"/>
    </reaction>
</comment>
<name>A0AAW2WY62_9LAMI</name>
<reference evidence="13" key="1">
    <citation type="submission" date="2020-06" db="EMBL/GenBank/DDBJ databases">
        <authorList>
            <person name="Li T."/>
            <person name="Hu X."/>
            <person name="Zhang T."/>
            <person name="Song X."/>
            <person name="Zhang H."/>
            <person name="Dai N."/>
            <person name="Sheng W."/>
            <person name="Hou X."/>
            <person name="Wei L."/>
        </authorList>
    </citation>
    <scope>NUCLEOTIDE SEQUENCE</scope>
    <source>
        <strain evidence="13">KEN1</strain>
        <tissue evidence="13">Leaf</tissue>
    </source>
</reference>
<feature type="domain" description="Protein kinase" evidence="12">
    <location>
        <begin position="314"/>
        <end position="354"/>
    </location>
</feature>
<dbReference type="GO" id="GO:0005524">
    <property type="term" value="F:ATP binding"/>
    <property type="evidence" value="ECO:0007669"/>
    <property type="project" value="UniProtKB-UniRule"/>
</dbReference>
<keyword evidence="5 9" id="KW-0067">ATP-binding</keyword>
<sequence length="354" mass="39260">MKENNLQTSLICLDLCIFVVIFLSRTSSAADYLYEACVPRNCGLGPNINYPFYIPGLRESFCGYPGFALNCSQQGFPVLQLPGNEYVVQDISYQTRSLRVYDAAVLSSNGTGCLPRTIRNTTVPADQFSFSDNVTQLHLFSDCTNSSSEDLRRHRVACDATDRDSWELAIYDKDGNFTKIASKNCKRNVVAAVEDGGNIGQGNVDEVLRRGFVLNWTASDCSPCELSGGRCGFNGTTYNFRCFCPDGPHSRSCRPGFAGAVIVVTTCLLVLLILIKRKRTKNALNYKKVEVFLKNHGSLAPRRYKYSDLKKMTKSFSDHLGRGGYGNVYKGKSQDGRLLAVKILNESRDDGRNS</sequence>
<dbReference type="Gene3D" id="3.30.200.20">
    <property type="entry name" value="Phosphorylase Kinase, domain 1"/>
    <property type="match status" value="1"/>
</dbReference>
<keyword evidence="13" id="KW-0675">Receptor</keyword>
<organism evidence="13">
    <name type="scientific">Sesamum latifolium</name>
    <dbReference type="NCBI Taxonomy" id="2727402"/>
    <lineage>
        <taxon>Eukaryota</taxon>
        <taxon>Viridiplantae</taxon>
        <taxon>Streptophyta</taxon>
        <taxon>Embryophyta</taxon>
        <taxon>Tracheophyta</taxon>
        <taxon>Spermatophyta</taxon>
        <taxon>Magnoliopsida</taxon>
        <taxon>eudicotyledons</taxon>
        <taxon>Gunneridae</taxon>
        <taxon>Pentapetalae</taxon>
        <taxon>asterids</taxon>
        <taxon>lamiids</taxon>
        <taxon>Lamiales</taxon>
        <taxon>Pedaliaceae</taxon>
        <taxon>Sesamum</taxon>
    </lineage>
</organism>
<comment type="catalytic activity">
    <reaction evidence="7">
        <text>L-threonyl-[protein] + ATP = O-phospho-L-threonyl-[protein] + ADP + H(+)</text>
        <dbReference type="Rhea" id="RHEA:46608"/>
        <dbReference type="Rhea" id="RHEA-COMP:11060"/>
        <dbReference type="Rhea" id="RHEA-COMP:11605"/>
        <dbReference type="ChEBI" id="CHEBI:15378"/>
        <dbReference type="ChEBI" id="CHEBI:30013"/>
        <dbReference type="ChEBI" id="CHEBI:30616"/>
        <dbReference type="ChEBI" id="CHEBI:61977"/>
        <dbReference type="ChEBI" id="CHEBI:456216"/>
        <dbReference type="EC" id="2.7.11.1"/>
    </reaction>
</comment>
<feature type="signal peptide" evidence="11">
    <location>
        <begin position="1"/>
        <end position="29"/>
    </location>
</feature>
<keyword evidence="13" id="KW-0808">Transferase</keyword>
<dbReference type="PANTHER" id="PTHR46008">
    <property type="entry name" value="LEAF RUST 10 DISEASE-RESISTANCE LOCUS RECEPTOR-LIKE PROTEIN KINASE-LIKE 1.4"/>
    <property type="match status" value="1"/>
</dbReference>
<keyword evidence="13" id="KW-0418">Kinase</keyword>
<dbReference type="InterPro" id="IPR017441">
    <property type="entry name" value="Protein_kinase_ATP_BS"/>
</dbReference>
<keyword evidence="10" id="KW-1133">Transmembrane helix</keyword>
<dbReference type="EMBL" id="JACGWN010000006">
    <property type="protein sequence ID" value="KAL0446854.1"/>
    <property type="molecule type" value="Genomic_DNA"/>
</dbReference>
<reference evidence="13" key="2">
    <citation type="journal article" date="2024" name="Plant">
        <title>Genomic evolution and insights into agronomic trait innovations of Sesamum species.</title>
        <authorList>
            <person name="Miao H."/>
            <person name="Wang L."/>
            <person name="Qu L."/>
            <person name="Liu H."/>
            <person name="Sun Y."/>
            <person name="Le M."/>
            <person name="Wang Q."/>
            <person name="Wei S."/>
            <person name="Zheng Y."/>
            <person name="Lin W."/>
            <person name="Duan Y."/>
            <person name="Cao H."/>
            <person name="Xiong S."/>
            <person name="Wang X."/>
            <person name="Wei L."/>
            <person name="Li C."/>
            <person name="Ma Q."/>
            <person name="Ju M."/>
            <person name="Zhao R."/>
            <person name="Li G."/>
            <person name="Mu C."/>
            <person name="Tian Q."/>
            <person name="Mei H."/>
            <person name="Zhang T."/>
            <person name="Gao T."/>
            <person name="Zhang H."/>
        </authorList>
    </citation>
    <scope>NUCLEOTIDE SEQUENCE</scope>
    <source>
        <strain evidence="13">KEN1</strain>
    </source>
</reference>